<dbReference type="RefSeq" id="WP_188410774.1">
    <property type="nucleotide sequence ID" value="NZ_BMCP01000005.1"/>
</dbReference>
<gene>
    <name evidence="3" type="ORF">GCM10007276_31400</name>
</gene>
<dbReference type="SMART" id="SM00465">
    <property type="entry name" value="GIYc"/>
    <property type="match status" value="1"/>
</dbReference>
<protein>
    <recommendedName>
        <fullName evidence="2">GIY-YIG domain-containing protein</fullName>
    </recommendedName>
</protein>
<name>A0A8J3DZR0_9RHOB</name>
<dbReference type="AlphaFoldDB" id="A0A8J3DZR0"/>
<dbReference type="Gene3D" id="3.40.1440.40">
    <property type="match status" value="1"/>
</dbReference>
<proteinExistence type="predicted"/>
<organism evidence="3 4">
    <name type="scientific">Agaricicola taiwanensis</name>
    <dbReference type="NCBI Taxonomy" id="591372"/>
    <lineage>
        <taxon>Bacteria</taxon>
        <taxon>Pseudomonadati</taxon>
        <taxon>Pseudomonadota</taxon>
        <taxon>Alphaproteobacteria</taxon>
        <taxon>Rhodobacterales</taxon>
        <taxon>Paracoccaceae</taxon>
        <taxon>Agaricicola</taxon>
    </lineage>
</organism>
<feature type="compositionally biased region" description="Acidic residues" evidence="1">
    <location>
        <begin position="149"/>
        <end position="160"/>
    </location>
</feature>
<reference evidence="3" key="2">
    <citation type="submission" date="2020-09" db="EMBL/GenBank/DDBJ databases">
        <authorList>
            <person name="Sun Q."/>
            <person name="Sedlacek I."/>
        </authorList>
    </citation>
    <scope>NUCLEOTIDE SEQUENCE</scope>
    <source>
        <strain evidence="3">CCM 7684</strain>
    </source>
</reference>
<accession>A0A8J3DZR0</accession>
<keyword evidence="4" id="KW-1185">Reference proteome</keyword>
<reference evidence="3" key="1">
    <citation type="journal article" date="2014" name="Int. J. Syst. Evol. Microbiol.">
        <title>Complete genome sequence of Corynebacterium casei LMG S-19264T (=DSM 44701T), isolated from a smear-ripened cheese.</title>
        <authorList>
            <consortium name="US DOE Joint Genome Institute (JGI-PGF)"/>
            <person name="Walter F."/>
            <person name="Albersmeier A."/>
            <person name="Kalinowski J."/>
            <person name="Ruckert C."/>
        </authorList>
    </citation>
    <scope>NUCLEOTIDE SEQUENCE</scope>
    <source>
        <strain evidence="3">CCM 7684</strain>
    </source>
</reference>
<evidence type="ECO:0000313" key="3">
    <source>
        <dbReference type="EMBL" id="GGE52044.1"/>
    </source>
</evidence>
<dbReference type="CDD" id="cd10436">
    <property type="entry name" value="GIY-YIG_EndoII_Hpy188I_like"/>
    <property type="match status" value="1"/>
</dbReference>
<dbReference type="EMBL" id="BMCP01000005">
    <property type="protein sequence ID" value="GGE52044.1"/>
    <property type="molecule type" value="Genomic_DNA"/>
</dbReference>
<feature type="compositionally biased region" description="Low complexity" evidence="1">
    <location>
        <begin position="161"/>
        <end position="172"/>
    </location>
</feature>
<feature type="domain" description="GIY-YIG" evidence="2">
    <location>
        <begin position="46"/>
        <end position="144"/>
    </location>
</feature>
<evidence type="ECO:0000259" key="2">
    <source>
        <dbReference type="SMART" id="SM00465"/>
    </source>
</evidence>
<dbReference type="InterPro" id="IPR053748">
    <property type="entry name" value="Host_DNA_Degrad_Endo"/>
</dbReference>
<dbReference type="InterPro" id="IPR044556">
    <property type="entry name" value="EndoII-like_GIY-YIG"/>
</dbReference>
<dbReference type="InterPro" id="IPR000305">
    <property type="entry name" value="GIY-YIG_endonuc"/>
</dbReference>
<feature type="region of interest" description="Disordered" evidence="1">
    <location>
        <begin position="141"/>
        <end position="172"/>
    </location>
</feature>
<dbReference type="Proteomes" id="UP000602745">
    <property type="component" value="Unassembled WGS sequence"/>
</dbReference>
<evidence type="ECO:0000256" key="1">
    <source>
        <dbReference type="SAM" id="MobiDB-lite"/>
    </source>
</evidence>
<evidence type="ECO:0000313" key="4">
    <source>
        <dbReference type="Proteomes" id="UP000602745"/>
    </source>
</evidence>
<sequence>MTPLNSDTLQNIGFVDAGKWVSDGDRIAYQFHTSRAGPAKVSFAIPNALYAFVQGDQVRYIGKTTRSLRKRFATYCRPGISQSTNIRCNAKIKQALSAGEDVHIFVFTPISQLRYGEFEINLAAGLEDALIERFDPPWNGHVRGKPVTEEAEREEAEQSEAPEASAEEVAPSLSVQNNQGYPFSIRLGAAYYDQGIINPGAAASRHLGEHGEPIEVTFSDGSEPVFSSINRTANPSGSVRIVGRNREFARWFQRHFRKGEEVEARVLDAHRVVLIAAKADRDQ</sequence>
<comment type="caution">
    <text evidence="3">The sequence shown here is derived from an EMBL/GenBank/DDBJ whole genome shotgun (WGS) entry which is preliminary data.</text>
</comment>